<feature type="transmembrane region" description="Helical" evidence="1">
    <location>
        <begin position="30"/>
        <end position="51"/>
    </location>
</feature>
<evidence type="ECO:0000313" key="2">
    <source>
        <dbReference type="EMBL" id="WOO43063.1"/>
    </source>
</evidence>
<protein>
    <submittedName>
        <fullName evidence="2">Uncharacterized protein</fullName>
    </submittedName>
</protein>
<keyword evidence="1" id="KW-0472">Membrane</keyword>
<dbReference type="EMBL" id="CP136920">
    <property type="protein sequence ID" value="WOO43063.1"/>
    <property type="molecule type" value="Genomic_DNA"/>
</dbReference>
<keyword evidence="1" id="KW-1133">Transmembrane helix</keyword>
<dbReference type="RefSeq" id="WP_317835599.1">
    <property type="nucleotide sequence ID" value="NZ_CP136920.1"/>
</dbReference>
<gene>
    <name evidence="2" type="ORF">RZN69_08150</name>
</gene>
<reference evidence="2 3" key="1">
    <citation type="submission" date="2023-10" db="EMBL/GenBank/DDBJ databases">
        <title>Rubellicoccus peritrichatus gen. nov., sp. nov., isolated from an algae of coral reef tank.</title>
        <authorList>
            <person name="Luo J."/>
        </authorList>
    </citation>
    <scope>NUCLEOTIDE SEQUENCE [LARGE SCALE GENOMIC DNA]</scope>
    <source>
        <strain evidence="2 3">CR14</strain>
    </source>
</reference>
<accession>A0AAQ3LFW5</accession>
<proteinExistence type="predicted"/>
<dbReference type="Proteomes" id="UP001304300">
    <property type="component" value="Chromosome"/>
</dbReference>
<evidence type="ECO:0000313" key="3">
    <source>
        <dbReference type="Proteomes" id="UP001304300"/>
    </source>
</evidence>
<keyword evidence="1" id="KW-0812">Transmembrane</keyword>
<sequence length="230" mass="25902">MAEESATNGEVNRLIESYAKAQKDRRTARYLMTALIAIIVLVFIFLGVATVKSFHEEQVDEFAEALAEEAADISPMVWEHLNDATNRALPKIEDAFVSTFVNNSETYVEVLSDNYLDLQSYAQLQWPQIEEALAGMVMAQEDTAKASLAKYVPEDKLVNLSESYRAAMENYLERFFEDNFAGDMATAQDVVDKLHQIAETESDMPPADSQYIIGMFLELLGMEMQLDAQE</sequence>
<organism evidence="2 3">
    <name type="scientific">Rubellicoccus peritrichatus</name>
    <dbReference type="NCBI Taxonomy" id="3080537"/>
    <lineage>
        <taxon>Bacteria</taxon>
        <taxon>Pseudomonadati</taxon>
        <taxon>Verrucomicrobiota</taxon>
        <taxon>Opitutia</taxon>
        <taxon>Puniceicoccales</taxon>
        <taxon>Cerasicoccaceae</taxon>
        <taxon>Rubellicoccus</taxon>
    </lineage>
</organism>
<evidence type="ECO:0000256" key="1">
    <source>
        <dbReference type="SAM" id="Phobius"/>
    </source>
</evidence>
<dbReference type="KEGG" id="puo:RZN69_08150"/>
<keyword evidence="3" id="KW-1185">Reference proteome</keyword>
<dbReference type="AlphaFoldDB" id="A0AAQ3LFW5"/>
<name>A0AAQ3LFW5_9BACT</name>